<keyword evidence="4" id="KW-0288">FMN</keyword>
<dbReference type="CDD" id="cd02138">
    <property type="entry name" value="TdsD-like"/>
    <property type="match status" value="1"/>
</dbReference>
<keyword evidence="3" id="KW-0285">Flavoprotein</keyword>
<dbReference type="PANTHER" id="PTHR43673:SF2">
    <property type="entry name" value="NITROREDUCTASE"/>
    <property type="match status" value="1"/>
</dbReference>
<dbReference type="SUPFAM" id="SSF55469">
    <property type="entry name" value="FMN-dependent nitroreductase-like"/>
    <property type="match status" value="1"/>
</dbReference>
<dbReference type="InterPro" id="IPR029479">
    <property type="entry name" value="Nitroreductase"/>
</dbReference>
<dbReference type="Pfam" id="PF00881">
    <property type="entry name" value="Nitroreductase"/>
    <property type="match status" value="1"/>
</dbReference>
<name>A0A0S7YB99_UNCT6</name>
<evidence type="ECO:0000313" key="7">
    <source>
        <dbReference type="EMBL" id="KPJ72081.1"/>
    </source>
</evidence>
<gene>
    <name evidence="7" type="ORF">AMJ52_07535</name>
</gene>
<dbReference type="InterPro" id="IPR000415">
    <property type="entry name" value="Nitroreductase-like"/>
</dbReference>
<dbReference type="Gene3D" id="3.40.109.10">
    <property type="entry name" value="NADH Oxidase"/>
    <property type="match status" value="1"/>
</dbReference>
<evidence type="ECO:0000256" key="5">
    <source>
        <dbReference type="ARBA" id="ARBA00023002"/>
    </source>
</evidence>
<comment type="cofactor">
    <cofactor evidence="1">
        <name>FMN</name>
        <dbReference type="ChEBI" id="CHEBI:58210"/>
    </cofactor>
</comment>
<evidence type="ECO:0000256" key="1">
    <source>
        <dbReference type="ARBA" id="ARBA00001917"/>
    </source>
</evidence>
<dbReference type="AlphaFoldDB" id="A0A0S7YB99"/>
<dbReference type="GO" id="GO:0016491">
    <property type="term" value="F:oxidoreductase activity"/>
    <property type="evidence" value="ECO:0007669"/>
    <property type="project" value="UniProtKB-KW"/>
</dbReference>
<keyword evidence="5" id="KW-0560">Oxidoreductase</keyword>
<accession>A0A0S7YB99</accession>
<evidence type="ECO:0000256" key="4">
    <source>
        <dbReference type="ARBA" id="ARBA00022643"/>
    </source>
</evidence>
<protein>
    <submittedName>
        <fullName evidence="7">Nitroreductase</fullName>
    </submittedName>
</protein>
<feature type="domain" description="Nitroreductase" evidence="6">
    <location>
        <begin position="7"/>
        <end position="148"/>
    </location>
</feature>
<dbReference type="PANTHER" id="PTHR43673">
    <property type="entry name" value="NAD(P)H NITROREDUCTASE YDGI-RELATED"/>
    <property type="match status" value="1"/>
</dbReference>
<evidence type="ECO:0000256" key="3">
    <source>
        <dbReference type="ARBA" id="ARBA00022630"/>
    </source>
</evidence>
<reference evidence="7 8" key="1">
    <citation type="journal article" date="2015" name="Microbiome">
        <title>Genomic resolution of linkages in carbon, nitrogen, and sulfur cycling among widespread estuary sediment bacteria.</title>
        <authorList>
            <person name="Baker B.J."/>
            <person name="Lazar C.S."/>
            <person name="Teske A.P."/>
            <person name="Dick G.J."/>
        </authorList>
    </citation>
    <scope>NUCLEOTIDE SEQUENCE [LARGE SCALE GENOMIC DNA]</scope>
    <source>
        <strain evidence="7">DG_78</strain>
    </source>
</reference>
<dbReference type="Proteomes" id="UP000051012">
    <property type="component" value="Unassembled WGS sequence"/>
</dbReference>
<proteinExistence type="inferred from homology"/>
<organism evidence="7 8">
    <name type="scientific">candidate division TA06 bacterium DG_78</name>
    <dbReference type="NCBI Taxonomy" id="1703772"/>
    <lineage>
        <taxon>Bacteria</taxon>
        <taxon>Bacteria division TA06</taxon>
    </lineage>
</organism>
<comment type="caution">
    <text evidence="7">The sequence shown here is derived from an EMBL/GenBank/DDBJ whole genome shotgun (WGS) entry which is preliminary data.</text>
</comment>
<evidence type="ECO:0000313" key="8">
    <source>
        <dbReference type="Proteomes" id="UP000051012"/>
    </source>
</evidence>
<comment type="similarity">
    <text evidence="2">Belongs to the nitroreductase family.</text>
</comment>
<evidence type="ECO:0000256" key="2">
    <source>
        <dbReference type="ARBA" id="ARBA00007118"/>
    </source>
</evidence>
<sequence length="190" mass="21816">MTVKEAIDKRRAYRSFIPVEITDELIKDLAQSAQLFCSCFNNQPWRYVFVYEPEMLKKMHTALSQGNEWAQAASMIIAVLSKPEFDCVIKDRKYYLFDTGMATAAIILRATELGLVAHPIAGFSPRKTKEILEIPNDMEVITLVIVGKHSEEINPVLSDKQRTAEKKRPERISIEKFVYLNRYKENNTGV</sequence>
<evidence type="ECO:0000259" key="6">
    <source>
        <dbReference type="Pfam" id="PF00881"/>
    </source>
</evidence>
<dbReference type="EMBL" id="LJNI01000100">
    <property type="protein sequence ID" value="KPJ72081.1"/>
    <property type="molecule type" value="Genomic_DNA"/>
</dbReference>